<evidence type="ECO:0000256" key="2">
    <source>
        <dbReference type="ARBA" id="ARBA00023157"/>
    </source>
</evidence>
<dbReference type="InterPro" id="IPR013151">
    <property type="entry name" value="Immunoglobulin_dom"/>
</dbReference>
<feature type="chain" id="PRO_5025494592" description="Ig-like domain-containing protein" evidence="4">
    <location>
        <begin position="23"/>
        <end position="655"/>
    </location>
</feature>
<keyword evidence="7" id="KW-1185">Reference proteome</keyword>
<dbReference type="GO" id="GO:0002764">
    <property type="term" value="P:immune response-regulating signaling pathway"/>
    <property type="evidence" value="ECO:0007669"/>
    <property type="project" value="TreeGrafter"/>
</dbReference>
<feature type="domain" description="Ig-like" evidence="5">
    <location>
        <begin position="514"/>
        <end position="604"/>
    </location>
</feature>
<dbReference type="AlphaFoldDB" id="A0A669C2V3"/>
<reference evidence="6" key="2">
    <citation type="submission" date="2025-08" db="UniProtKB">
        <authorList>
            <consortium name="Ensembl"/>
        </authorList>
    </citation>
    <scope>IDENTIFICATION</scope>
</reference>
<dbReference type="Ensembl" id="ENSONIT00000043693.1">
    <property type="protein sequence ID" value="ENSONIP00000041833.1"/>
    <property type="gene ID" value="ENSONIG00000037795.1"/>
</dbReference>
<dbReference type="InterPro" id="IPR003598">
    <property type="entry name" value="Ig_sub2"/>
</dbReference>
<dbReference type="Proteomes" id="UP000005207">
    <property type="component" value="Linkage group LG4"/>
</dbReference>
<name>A0A669C2V3_ORENI</name>
<keyword evidence="3" id="KW-0393">Immunoglobulin domain</keyword>
<sequence length="655" mass="71523">MFQLLLFLLITMLFIYFSVILPKPSISKSPVGELTWGQDVSITCSISTQHLGGTFTLQQSSGSFRKSQTSSTNSATFNIPQVTFSNEGSYQCQYQTRISSRDFRSPQSDSVRVSISVILPKPSISMIPVGNVTWGQTVSITCSISTQHLGGTFTLQQSSGSFRKSQTSSTNSVTFNIPQVNFNNEGSYQCQYQTRISGREFSSPQSDSIRLSVTVILPKPSISTTPVGQLTWGQDVSITCSISTQHLGGTFTLQQSSGSFRKSQISSATSVTFNITEVNFNNEGLYQCQYQTRISSQDFRSPQSDSVGVSVTVILPNPTISTNTGGAVTWGQDVSITCSISTQHLGGTFTLQQSSGSFRKSQTSSTNSAVFRIPEVNFSNEGLYQCQYHTRVSGRDFSSPQSSSVRISVTLILPKPSVFVIPVGKVTWGHHVSITCSISTQHLGGTFTLQQTSGSFRKSQTSSTNSASFNITQVTFSNEGSYQCQYQTRVSSRDFSSPESDPVGLSVAVTLQQPSICLTSPNTGLVCGPEGAEVIRGDDFVFTCSISSHFPGGVFSLIFSGSNITETKPAINNSASFSFPEADYEHQGNYSCVYEVVVVSRTFTSTFTAMSVTIKKAGLKLYLSKTYDWFENYPEKQIYLWVSNELRASSENHYY</sequence>
<organism evidence="6 7">
    <name type="scientific">Oreochromis niloticus</name>
    <name type="common">Nile tilapia</name>
    <name type="synonym">Tilapia nilotica</name>
    <dbReference type="NCBI Taxonomy" id="8128"/>
    <lineage>
        <taxon>Eukaryota</taxon>
        <taxon>Metazoa</taxon>
        <taxon>Chordata</taxon>
        <taxon>Craniata</taxon>
        <taxon>Vertebrata</taxon>
        <taxon>Euteleostomi</taxon>
        <taxon>Actinopterygii</taxon>
        <taxon>Neopterygii</taxon>
        <taxon>Teleostei</taxon>
        <taxon>Neoteleostei</taxon>
        <taxon>Acanthomorphata</taxon>
        <taxon>Ovalentaria</taxon>
        <taxon>Cichlomorphae</taxon>
        <taxon>Cichliformes</taxon>
        <taxon>Cichlidae</taxon>
        <taxon>African cichlids</taxon>
        <taxon>Pseudocrenilabrinae</taxon>
        <taxon>Oreochromini</taxon>
        <taxon>Oreochromis</taxon>
    </lineage>
</organism>
<keyword evidence="1 4" id="KW-0732">Signal</keyword>
<evidence type="ECO:0000313" key="7">
    <source>
        <dbReference type="Proteomes" id="UP000005207"/>
    </source>
</evidence>
<feature type="domain" description="Ig-like" evidence="5">
    <location>
        <begin position="122"/>
        <end position="212"/>
    </location>
</feature>
<evidence type="ECO:0000256" key="3">
    <source>
        <dbReference type="ARBA" id="ARBA00023319"/>
    </source>
</evidence>
<dbReference type="SMART" id="SM00409">
    <property type="entry name" value="IG"/>
    <property type="match status" value="6"/>
</dbReference>
<dbReference type="InterPro" id="IPR013783">
    <property type="entry name" value="Ig-like_fold"/>
</dbReference>
<feature type="domain" description="Ig-like" evidence="5">
    <location>
        <begin position="24"/>
        <end position="114"/>
    </location>
</feature>
<dbReference type="SUPFAM" id="SSF48726">
    <property type="entry name" value="Immunoglobulin"/>
    <property type="match status" value="6"/>
</dbReference>
<dbReference type="InterPro" id="IPR050412">
    <property type="entry name" value="Ig-like_Receptors_ImmuneReg"/>
</dbReference>
<feature type="domain" description="Ig-like" evidence="5">
    <location>
        <begin position="316"/>
        <end position="408"/>
    </location>
</feature>
<evidence type="ECO:0000259" key="5">
    <source>
        <dbReference type="PROSITE" id="PS50835"/>
    </source>
</evidence>
<proteinExistence type="predicted"/>
<dbReference type="FunFam" id="2.60.40.10:FF:000049">
    <property type="entry name" value="Leukocyte immunoglobulin-like receptor subfamily B member 1"/>
    <property type="match status" value="2"/>
</dbReference>
<dbReference type="InterPro" id="IPR036179">
    <property type="entry name" value="Ig-like_dom_sf"/>
</dbReference>
<evidence type="ECO:0000256" key="4">
    <source>
        <dbReference type="SAM" id="SignalP"/>
    </source>
</evidence>
<accession>A0A669C2V3</accession>
<feature type="signal peptide" evidence="4">
    <location>
        <begin position="1"/>
        <end position="22"/>
    </location>
</feature>
<dbReference type="GeneTree" id="ENSGT01030000234785"/>
<dbReference type="Pfam" id="PF00047">
    <property type="entry name" value="ig"/>
    <property type="match status" value="5"/>
</dbReference>
<evidence type="ECO:0000256" key="1">
    <source>
        <dbReference type="ARBA" id="ARBA00022729"/>
    </source>
</evidence>
<reference evidence="6" key="3">
    <citation type="submission" date="2025-09" db="UniProtKB">
        <authorList>
            <consortium name="Ensembl"/>
        </authorList>
    </citation>
    <scope>IDENTIFICATION</scope>
</reference>
<feature type="domain" description="Ig-like" evidence="5">
    <location>
        <begin position="220"/>
        <end position="310"/>
    </location>
</feature>
<dbReference type="InterPro" id="IPR003599">
    <property type="entry name" value="Ig_sub"/>
</dbReference>
<dbReference type="SMART" id="SM00408">
    <property type="entry name" value="IGc2"/>
    <property type="match status" value="6"/>
</dbReference>
<keyword evidence="2" id="KW-1015">Disulfide bond</keyword>
<dbReference type="InterPro" id="IPR007110">
    <property type="entry name" value="Ig-like_dom"/>
</dbReference>
<dbReference type="Gene3D" id="2.60.40.10">
    <property type="entry name" value="Immunoglobulins"/>
    <property type="match status" value="6"/>
</dbReference>
<dbReference type="GO" id="GO:0007166">
    <property type="term" value="P:cell surface receptor signaling pathway"/>
    <property type="evidence" value="ECO:0007669"/>
    <property type="project" value="UniProtKB-ARBA"/>
</dbReference>
<dbReference type="PANTHER" id="PTHR11738">
    <property type="entry name" value="MHC CLASS I NK CELL RECEPTOR"/>
    <property type="match status" value="1"/>
</dbReference>
<dbReference type="PANTHER" id="PTHR11738:SF186">
    <property type="entry name" value="OSTEOCLAST-ASSOCIATED IMMUNOGLOBULIN-LIKE RECEPTOR"/>
    <property type="match status" value="1"/>
</dbReference>
<evidence type="ECO:0000313" key="6">
    <source>
        <dbReference type="Ensembl" id="ENSONIP00000041833.1"/>
    </source>
</evidence>
<dbReference type="InParanoid" id="A0A669C2V3"/>
<dbReference type="PROSITE" id="PS50835">
    <property type="entry name" value="IG_LIKE"/>
    <property type="match status" value="6"/>
</dbReference>
<reference evidence="7" key="1">
    <citation type="submission" date="2012-01" db="EMBL/GenBank/DDBJ databases">
        <title>The Genome Sequence of Oreochromis niloticus (Nile Tilapia).</title>
        <authorList>
            <consortium name="Broad Institute Genome Assembly Team"/>
            <consortium name="Broad Institute Sequencing Platform"/>
            <person name="Di Palma F."/>
            <person name="Johnson J."/>
            <person name="Lander E.S."/>
            <person name="Lindblad-Toh K."/>
        </authorList>
    </citation>
    <scope>NUCLEOTIDE SEQUENCE [LARGE SCALE GENOMIC DNA]</scope>
</reference>
<protein>
    <recommendedName>
        <fullName evidence="5">Ig-like domain-containing protein</fullName>
    </recommendedName>
</protein>
<feature type="domain" description="Ig-like" evidence="5">
    <location>
        <begin position="416"/>
        <end position="496"/>
    </location>
</feature>